<comment type="similarity">
    <text evidence="1">Belongs to the LOR family.</text>
</comment>
<dbReference type="PANTHER" id="PTHR31087">
    <property type="match status" value="1"/>
</dbReference>
<evidence type="ECO:0000256" key="2">
    <source>
        <dbReference type="SAM" id="MobiDB-lite"/>
    </source>
</evidence>
<dbReference type="RefSeq" id="XP_008437245.1">
    <property type="nucleotide sequence ID" value="XM_008439023.3"/>
</dbReference>
<organism evidence="3 4">
    <name type="scientific">Cucumis melo</name>
    <name type="common">Muskmelon</name>
    <dbReference type="NCBI Taxonomy" id="3656"/>
    <lineage>
        <taxon>Eukaryota</taxon>
        <taxon>Viridiplantae</taxon>
        <taxon>Streptophyta</taxon>
        <taxon>Embryophyta</taxon>
        <taxon>Tracheophyta</taxon>
        <taxon>Spermatophyta</taxon>
        <taxon>Magnoliopsida</taxon>
        <taxon>eudicotyledons</taxon>
        <taxon>Gunneridae</taxon>
        <taxon>Pentapetalae</taxon>
        <taxon>rosids</taxon>
        <taxon>fabids</taxon>
        <taxon>Cucurbitales</taxon>
        <taxon>Cucurbitaceae</taxon>
        <taxon>Benincaseae</taxon>
        <taxon>Cucumis</taxon>
    </lineage>
</organism>
<dbReference type="KEGG" id="cmo:103482731"/>
<name>A0A1S3AT73_CUCME</name>
<evidence type="ECO:0000313" key="4">
    <source>
        <dbReference type="RefSeq" id="XP_008437245.1"/>
    </source>
</evidence>
<dbReference type="GeneID" id="103482731"/>
<dbReference type="InterPro" id="IPR025659">
    <property type="entry name" value="Tubby-like_C"/>
</dbReference>
<dbReference type="InterPro" id="IPR007612">
    <property type="entry name" value="LOR"/>
</dbReference>
<feature type="region of interest" description="Disordered" evidence="2">
    <location>
        <begin position="1"/>
        <end position="24"/>
    </location>
</feature>
<dbReference type="SMR" id="A0A1S3AT73"/>
<reference evidence="4" key="1">
    <citation type="submission" date="2025-08" db="UniProtKB">
        <authorList>
            <consortium name="RefSeq"/>
        </authorList>
    </citation>
    <scope>IDENTIFICATION</scope>
    <source>
        <tissue evidence="4">Stem</tissue>
    </source>
</reference>
<protein>
    <submittedName>
        <fullName evidence="4">Protein LURP-one-related 4</fullName>
    </submittedName>
</protein>
<dbReference type="SUPFAM" id="SSF54518">
    <property type="entry name" value="Tubby C-terminal domain-like"/>
    <property type="match status" value="1"/>
</dbReference>
<feature type="compositionally biased region" description="Low complexity" evidence="2">
    <location>
        <begin position="11"/>
        <end position="24"/>
    </location>
</feature>
<keyword evidence="3" id="KW-1185">Reference proteome</keyword>
<evidence type="ECO:0000256" key="1">
    <source>
        <dbReference type="ARBA" id="ARBA00005437"/>
    </source>
</evidence>
<evidence type="ECO:0000313" key="3">
    <source>
        <dbReference type="Proteomes" id="UP001652600"/>
    </source>
</evidence>
<accession>A0A1S3AT73</accession>
<dbReference type="eggNOG" id="ENOG502RYHC">
    <property type="taxonomic scope" value="Eukaryota"/>
</dbReference>
<gene>
    <name evidence="4" type="primary">LOC103482731</name>
</gene>
<dbReference type="Gene3D" id="2.40.160.200">
    <property type="entry name" value="LURP1-related"/>
    <property type="match status" value="1"/>
</dbReference>
<dbReference type="OrthoDB" id="652749at2759"/>
<dbReference type="InParanoid" id="A0A1S3AT73"/>
<dbReference type="InterPro" id="IPR038595">
    <property type="entry name" value="LOR_sf"/>
</dbReference>
<dbReference type="AlphaFoldDB" id="A0A1S3AT73"/>
<sequence>MAKVYPQTALSPSTSSSSSSSSLGSETETFTIWMKSLIYHTNGCTIFDSNGDIVYRVDNYDRKCSSEVFLMDLRGKVLFTIRKKKFSILGGWEGYRWMESERSKKPSFGVKKLYRSGSRKRNQSAVCEINVGFERFSLVKMDGKLAFRIININGEVVAEAKRKVSWNGILLGDDVLSLNANSQIETSLVMALVTVYGLIRRQM</sequence>
<proteinExistence type="inferred from homology"/>
<dbReference type="PANTHER" id="PTHR31087:SF59">
    <property type="entry name" value="PROTEIN LURP-ONE-RELATED 4"/>
    <property type="match status" value="1"/>
</dbReference>
<dbReference type="Pfam" id="PF04525">
    <property type="entry name" value="LOR"/>
    <property type="match status" value="1"/>
</dbReference>
<dbReference type="Proteomes" id="UP001652600">
    <property type="component" value="Chromosome 9"/>
</dbReference>